<evidence type="ECO:0000313" key="2">
    <source>
        <dbReference type="EMBL" id="MBK5930165.1"/>
    </source>
</evidence>
<keyword evidence="3" id="KW-1185">Reference proteome</keyword>
<gene>
    <name evidence="2" type="ORF">CCR82_06405</name>
</gene>
<comment type="caution">
    <text evidence="2">The sequence shown here is derived from an EMBL/GenBank/DDBJ whole genome shotgun (WGS) entry which is preliminary data.</text>
</comment>
<dbReference type="Proteomes" id="UP001296967">
    <property type="component" value="Unassembled WGS sequence"/>
</dbReference>
<evidence type="ECO:0000256" key="1">
    <source>
        <dbReference type="SAM" id="SignalP"/>
    </source>
</evidence>
<protein>
    <recommendedName>
        <fullName evidence="4">Carboxypeptidase regulatory-like domain-containing protein</fullName>
    </recommendedName>
</protein>
<organism evidence="2 3">
    <name type="scientific">Halochromatium salexigens</name>
    <name type="common">Chromatium salexigens</name>
    <dbReference type="NCBI Taxonomy" id="49447"/>
    <lineage>
        <taxon>Bacteria</taxon>
        <taxon>Pseudomonadati</taxon>
        <taxon>Pseudomonadota</taxon>
        <taxon>Gammaproteobacteria</taxon>
        <taxon>Chromatiales</taxon>
        <taxon>Chromatiaceae</taxon>
        <taxon>Halochromatium</taxon>
    </lineage>
</organism>
<dbReference type="RefSeq" id="WP_201244587.1">
    <property type="nucleotide sequence ID" value="NZ_NHSF01000045.1"/>
</dbReference>
<evidence type="ECO:0000313" key="3">
    <source>
        <dbReference type="Proteomes" id="UP001296967"/>
    </source>
</evidence>
<reference evidence="2" key="2">
    <citation type="journal article" date="2020" name="Microorganisms">
        <title>Osmotic Adaptation and Compatible Solute Biosynthesis of Phototrophic Bacteria as Revealed from Genome Analyses.</title>
        <authorList>
            <person name="Imhoff J.F."/>
            <person name="Rahn T."/>
            <person name="Kunzel S."/>
            <person name="Keller A."/>
            <person name="Neulinger S.C."/>
        </authorList>
    </citation>
    <scope>NUCLEOTIDE SEQUENCE</scope>
    <source>
        <strain evidence="2">DSM 4395</strain>
    </source>
</reference>
<name>A0AAJ0XFX7_HALSE</name>
<evidence type="ECO:0008006" key="4">
    <source>
        <dbReference type="Google" id="ProtNLM"/>
    </source>
</evidence>
<sequence length="159" mass="16916">MSKSLQRIVALSLAFSMSGVGVALATEAAMTDNEVPIDQGTYLGTPWASGGVGDSAREALMKEYDDYNLKLEFAVADGNYLTDVAVSITTPDGVPVLRAFSPGPWLMTKLPAGRYDVAVNGFEKTFVREVTVPAQGMETLIFNDWTKAGVAEATPGPSY</sequence>
<keyword evidence="1" id="KW-0732">Signal</keyword>
<reference evidence="2" key="1">
    <citation type="submission" date="2017-05" db="EMBL/GenBank/DDBJ databases">
        <authorList>
            <person name="Imhoff J.F."/>
            <person name="Rahn T."/>
            <person name="Kuenzel S."/>
            <person name="Neulinger S.C."/>
        </authorList>
    </citation>
    <scope>NUCLEOTIDE SEQUENCE</scope>
    <source>
        <strain evidence="2">DSM 4395</strain>
    </source>
</reference>
<proteinExistence type="predicted"/>
<dbReference type="AlphaFoldDB" id="A0AAJ0XFX7"/>
<feature type="signal peptide" evidence="1">
    <location>
        <begin position="1"/>
        <end position="25"/>
    </location>
</feature>
<feature type="chain" id="PRO_5042583819" description="Carboxypeptidase regulatory-like domain-containing protein" evidence="1">
    <location>
        <begin position="26"/>
        <end position="159"/>
    </location>
</feature>
<dbReference type="EMBL" id="NHSF01000045">
    <property type="protein sequence ID" value="MBK5930165.1"/>
    <property type="molecule type" value="Genomic_DNA"/>
</dbReference>
<accession>A0AAJ0XFX7</accession>